<evidence type="ECO:0000256" key="3">
    <source>
        <dbReference type="ARBA" id="ARBA00022989"/>
    </source>
</evidence>
<dbReference type="GO" id="GO:0016020">
    <property type="term" value="C:membrane"/>
    <property type="evidence" value="ECO:0007669"/>
    <property type="project" value="UniProtKB-SubCell"/>
</dbReference>
<evidence type="ECO:0000256" key="5">
    <source>
        <dbReference type="SAM" id="Phobius"/>
    </source>
</evidence>
<evidence type="ECO:0000256" key="4">
    <source>
        <dbReference type="ARBA" id="ARBA00023136"/>
    </source>
</evidence>
<accession>A0A7E4VSD4</accession>
<feature type="transmembrane region" description="Helical" evidence="5">
    <location>
        <begin position="9"/>
        <end position="30"/>
    </location>
</feature>
<reference evidence="6" key="1">
    <citation type="journal article" date="2013" name="Genetics">
        <title>The draft genome and transcriptome of Panagrellus redivivus are shaped by the harsh demands of a free-living lifestyle.</title>
        <authorList>
            <person name="Srinivasan J."/>
            <person name="Dillman A.R."/>
            <person name="Macchietto M.G."/>
            <person name="Heikkinen L."/>
            <person name="Lakso M."/>
            <person name="Fracchia K.M."/>
            <person name="Antoshechkin I."/>
            <person name="Mortazavi A."/>
            <person name="Wong G."/>
            <person name="Sternberg P.W."/>
        </authorList>
    </citation>
    <scope>NUCLEOTIDE SEQUENCE [LARGE SCALE GENOMIC DNA]</scope>
    <source>
        <strain evidence="6">MT8872</strain>
    </source>
</reference>
<feature type="transmembrane region" description="Helical" evidence="5">
    <location>
        <begin position="50"/>
        <end position="74"/>
    </location>
</feature>
<organism evidence="6 7">
    <name type="scientific">Panagrellus redivivus</name>
    <name type="common">Microworm</name>
    <dbReference type="NCBI Taxonomy" id="6233"/>
    <lineage>
        <taxon>Eukaryota</taxon>
        <taxon>Metazoa</taxon>
        <taxon>Ecdysozoa</taxon>
        <taxon>Nematoda</taxon>
        <taxon>Chromadorea</taxon>
        <taxon>Rhabditida</taxon>
        <taxon>Tylenchina</taxon>
        <taxon>Panagrolaimomorpha</taxon>
        <taxon>Panagrolaimoidea</taxon>
        <taxon>Panagrolaimidae</taxon>
        <taxon>Panagrellus</taxon>
    </lineage>
</organism>
<reference evidence="7" key="2">
    <citation type="submission" date="2020-10" db="UniProtKB">
        <authorList>
            <consortium name="WormBaseParasite"/>
        </authorList>
    </citation>
    <scope>IDENTIFICATION</scope>
</reference>
<keyword evidence="4 5" id="KW-0472">Membrane</keyword>
<comment type="subcellular location">
    <subcellularLocation>
        <location evidence="1">Membrane</location>
        <topology evidence="1">Multi-pass membrane protein</topology>
    </subcellularLocation>
</comment>
<dbReference type="Pfam" id="PF00335">
    <property type="entry name" value="Tetraspanin"/>
    <property type="match status" value="1"/>
</dbReference>
<dbReference type="AlphaFoldDB" id="A0A7E4VSD4"/>
<protein>
    <submittedName>
        <fullName evidence="7">Tetraspanin</fullName>
    </submittedName>
</protein>
<dbReference type="WBParaSite" id="Pan_g24024.t1">
    <property type="protein sequence ID" value="Pan_g24024.t1"/>
    <property type="gene ID" value="Pan_g24024"/>
</dbReference>
<keyword evidence="3 5" id="KW-1133">Transmembrane helix</keyword>
<dbReference type="Proteomes" id="UP000492821">
    <property type="component" value="Unassembled WGS sequence"/>
</dbReference>
<feature type="transmembrane region" description="Helical" evidence="5">
    <location>
        <begin position="81"/>
        <end position="102"/>
    </location>
</feature>
<keyword evidence="2 5" id="KW-0812">Transmembrane</keyword>
<evidence type="ECO:0000256" key="2">
    <source>
        <dbReference type="ARBA" id="ARBA00022692"/>
    </source>
</evidence>
<proteinExistence type="predicted"/>
<evidence type="ECO:0000313" key="7">
    <source>
        <dbReference type="WBParaSite" id="Pan_g24024.t1"/>
    </source>
</evidence>
<dbReference type="InterPro" id="IPR018499">
    <property type="entry name" value="Tetraspanin/Peripherin"/>
</dbReference>
<evidence type="ECO:0000256" key="1">
    <source>
        <dbReference type="ARBA" id="ARBA00004141"/>
    </source>
</evidence>
<name>A0A7E4VSD4_PANRE</name>
<keyword evidence="6" id="KW-1185">Reference proteome</keyword>
<sequence>MHPVPWYRAWIYTVNSLLIVFQLIFLVLAYGTLQQNRFTLFPIEFSDVNVVTTFVALVIQFFTCFCGIIGVLLSKRGIVRVYWFLMIPMIAVDIIDAIAWAVRFSQVHEEFEGFLEKTISNELQWEHRNLTAFCERWITIGSELKCCPDGMVIAACSGYDMASSCTTEFAADCIKPLLYWLHSQVDPLAGILYFLLTPLKLTVAIVLRGDVLELFTEFLYIGNPNLYDHYWISTDSDEDDDLESSQNCSSSSEKSLLRAEAKERCLKMGRKPVHISLCVSETGDSIPEE</sequence>
<evidence type="ECO:0000313" key="6">
    <source>
        <dbReference type="Proteomes" id="UP000492821"/>
    </source>
</evidence>